<keyword evidence="2" id="KW-0067">ATP-binding</keyword>
<proteinExistence type="predicted"/>
<organism evidence="5 6">
    <name type="scientific">Myceligenerans crystallogenes</name>
    <dbReference type="NCBI Taxonomy" id="316335"/>
    <lineage>
        <taxon>Bacteria</taxon>
        <taxon>Bacillati</taxon>
        <taxon>Actinomycetota</taxon>
        <taxon>Actinomycetes</taxon>
        <taxon>Micrococcales</taxon>
        <taxon>Promicromonosporaceae</taxon>
        <taxon>Myceligenerans</taxon>
    </lineage>
</organism>
<keyword evidence="6" id="KW-1185">Reference proteome</keyword>
<keyword evidence="3" id="KW-0234">DNA repair</keyword>
<keyword evidence="2" id="KW-0547">Nucleotide-binding</keyword>
<protein>
    <recommendedName>
        <fullName evidence="4">PD-(D/E)XK endonuclease-like domain-containing protein</fullName>
    </recommendedName>
</protein>
<evidence type="ECO:0000256" key="3">
    <source>
        <dbReference type="ARBA" id="ARBA00023204"/>
    </source>
</evidence>
<dbReference type="InterPro" id="IPR038726">
    <property type="entry name" value="PDDEXK_AddAB-type"/>
</dbReference>
<evidence type="ECO:0000313" key="6">
    <source>
        <dbReference type="Proteomes" id="UP001501094"/>
    </source>
</evidence>
<evidence type="ECO:0000313" key="5">
    <source>
        <dbReference type="EMBL" id="GAA1872008.1"/>
    </source>
</evidence>
<dbReference type="EMBL" id="BAAANL010000007">
    <property type="protein sequence ID" value="GAA1872008.1"/>
    <property type="molecule type" value="Genomic_DNA"/>
</dbReference>
<keyword evidence="2" id="KW-0378">Hydrolase</keyword>
<gene>
    <name evidence="5" type="ORF">GCM10009751_34240</name>
</gene>
<reference evidence="6" key="1">
    <citation type="journal article" date="2019" name="Int. J. Syst. Evol. Microbiol.">
        <title>The Global Catalogue of Microorganisms (GCM) 10K type strain sequencing project: providing services to taxonomists for standard genome sequencing and annotation.</title>
        <authorList>
            <consortium name="The Broad Institute Genomics Platform"/>
            <consortium name="The Broad Institute Genome Sequencing Center for Infectious Disease"/>
            <person name="Wu L."/>
            <person name="Ma J."/>
        </authorList>
    </citation>
    <scope>NUCLEOTIDE SEQUENCE [LARGE SCALE GENOMIC DNA]</scope>
    <source>
        <strain evidence="6">JCM 14326</strain>
    </source>
</reference>
<comment type="caution">
    <text evidence="5">The sequence shown here is derived from an EMBL/GenBank/DDBJ whole genome shotgun (WGS) entry which is preliminary data.</text>
</comment>
<keyword evidence="2" id="KW-0347">Helicase</keyword>
<name>A0ABP4ZU28_9MICO</name>
<accession>A0ABP4ZU28</accession>
<dbReference type="Proteomes" id="UP001501094">
    <property type="component" value="Unassembled WGS sequence"/>
</dbReference>
<evidence type="ECO:0000256" key="1">
    <source>
        <dbReference type="ARBA" id="ARBA00022763"/>
    </source>
</evidence>
<feature type="domain" description="PD-(D/E)XK endonuclease-like" evidence="4">
    <location>
        <begin position="321"/>
        <end position="558"/>
    </location>
</feature>
<sequence length="569" mass="60743">MSEALEAGPGTAACAVDTSHRTTRYSLPGSVTSPGIAVTDRSSPTYPRRSLPIIRVNAGHGSDEGTCAHFLQAKTHVTERNERPRRRKERRSDFLIKAVFGVLDLIEGEEPQQSHDLEALAAQQGNFGPAEIAWIANAVTTFPDLAAEGLRPVSGYWVRSGASPSEYRELYSWGRGYTTDDGSLRVLVLPVLAAASVRLPASSKVAIAAFTTASGTLSSWPSKWSSRFQPAEGTATAPGMVSVRQVGLLDGSMIELFGGTPDEAKALYETAGRAVAAKVTAGGSASPGRDCVSCRLLDGCASVPRPTALLGISDREAPLRQVSATTLRYHAACPRQARLSSIHLSSNAKESAAIEVGRVVDDVLNRAHSTNDPASCTGDQLTNLLKATPPADDIADRVIELLGHHTAICPRAGSCDLTDLQVQATVTAFDPDASSVVVARPDLLYREDGELIWRETTTSFAPPGGKKHLFDTSKRLQLALAVLLCHAGTLGEPVARLEVEYLTDRGPDLRYLDVTDPELIAQARAVVEPVARNWRQDETFEANPGAACGSCSYTRWCPDAAANERTDHA</sequence>
<evidence type="ECO:0000259" key="4">
    <source>
        <dbReference type="Pfam" id="PF12705"/>
    </source>
</evidence>
<dbReference type="RefSeq" id="WP_344105263.1">
    <property type="nucleotide sequence ID" value="NZ_BAAANL010000007.1"/>
</dbReference>
<evidence type="ECO:0000256" key="2">
    <source>
        <dbReference type="ARBA" id="ARBA00022806"/>
    </source>
</evidence>
<keyword evidence="1" id="KW-0227">DNA damage</keyword>
<dbReference type="Pfam" id="PF12705">
    <property type="entry name" value="PDDEXK_1"/>
    <property type="match status" value="1"/>
</dbReference>